<dbReference type="InterPro" id="IPR056695">
    <property type="entry name" value="DUF7793"/>
</dbReference>
<reference evidence="2 3" key="1">
    <citation type="submission" date="2020-01" db="EMBL/GenBank/DDBJ databases">
        <authorList>
            <person name="Kim M.K."/>
        </authorList>
    </citation>
    <scope>NUCLEOTIDE SEQUENCE [LARGE SCALE GENOMIC DNA]</scope>
    <source>
        <strain evidence="2 3">172606-1</strain>
    </source>
</reference>
<evidence type="ECO:0000259" key="1">
    <source>
        <dbReference type="Pfam" id="PF25056"/>
    </source>
</evidence>
<proteinExistence type="predicted"/>
<accession>A0A6C0GGN4</accession>
<dbReference type="Gene3D" id="3.40.970.30">
    <property type="entry name" value="yp_829618.1 like domains"/>
    <property type="match status" value="1"/>
</dbReference>
<keyword evidence="3" id="KW-1185">Reference proteome</keyword>
<organism evidence="2 3">
    <name type="scientific">Rhodocytophaga rosea</name>
    <dbReference type="NCBI Taxonomy" id="2704465"/>
    <lineage>
        <taxon>Bacteria</taxon>
        <taxon>Pseudomonadati</taxon>
        <taxon>Bacteroidota</taxon>
        <taxon>Cytophagia</taxon>
        <taxon>Cytophagales</taxon>
        <taxon>Rhodocytophagaceae</taxon>
        <taxon>Rhodocytophaga</taxon>
    </lineage>
</organism>
<sequence length="125" mass="14548">MKENYYNGNILELWLEEGILHGIYKVDKVDLQTAKMATQERLSFTLEKSYPVLTDYSKVKDTTKEARDYLSTEEPSKGIKAIALIIDSSVGKVIYNFFIALNKPDYPMQVFNDPLQAKEWLKKYR</sequence>
<name>A0A6C0GGN4_9BACT</name>
<protein>
    <recommendedName>
        <fullName evidence="1">DUF7793 domain-containing protein</fullName>
    </recommendedName>
</protein>
<gene>
    <name evidence="2" type="ORF">GXP67_09300</name>
</gene>
<feature type="domain" description="DUF7793" evidence="1">
    <location>
        <begin position="13"/>
        <end position="125"/>
    </location>
</feature>
<dbReference type="Proteomes" id="UP000480178">
    <property type="component" value="Chromosome"/>
</dbReference>
<evidence type="ECO:0000313" key="3">
    <source>
        <dbReference type="Proteomes" id="UP000480178"/>
    </source>
</evidence>
<evidence type="ECO:0000313" key="2">
    <source>
        <dbReference type="EMBL" id="QHT66840.1"/>
    </source>
</evidence>
<dbReference type="Pfam" id="PF25056">
    <property type="entry name" value="DUF7793"/>
    <property type="match status" value="1"/>
</dbReference>
<dbReference type="KEGG" id="rhoz:GXP67_09300"/>
<dbReference type="EMBL" id="CP048222">
    <property type="protein sequence ID" value="QHT66840.1"/>
    <property type="molecule type" value="Genomic_DNA"/>
</dbReference>
<dbReference type="RefSeq" id="WP_162442892.1">
    <property type="nucleotide sequence ID" value="NZ_CP048222.1"/>
</dbReference>
<dbReference type="AlphaFoldDB" id="A0A6C0GGN4"/>